<accession>A0A6J7PBH0</accession>
<sequence length="119" mass="13321">MQATVIYDGDCGICEASARWIRQRFPEVSVLSHYEYGLSSIGAVWLITDAGRKEGSVAVASLLRMSPTRLWRYVGVFMQLPLIRNIARVAYWCVAKNRARISRWVGLKACGLPSATNNK</sequence>
<reference evidence="1" key="1">
    <citation type="submission" date="2020-05" db="EMBL/GenBank/DDBJ databases">
        <authorList>
            <person name="Chiriac C."/>
            <person name="Salcher M."/>
            <person name="Ghai R."/>
            <person name="Kavagutti S V."/>
        </authorList>
    </citation>
    <scope>NUCLEOTIDE SEQUENCE</scope>
</reference>
<dbReference type="EMBL" id="CAFBPC010000067">
    <property type="protein sequence ID" value="CAB5002717.1"/>
    <property type="molecule type" value="Genomic_DNA"/>
</dbReference>
<protein>
    <submittedName>
        <fullName evidence="1">Unannotated protein</fullName>
    </submittedName>
</protein>
<dbReference type="AlphaFoldDB" id="A0A6J7PBH0"/>
<dbReference type="GO" id="GO:0015035">
    <property type="term" value="F:protein-disulfide reductase activity"/>
    <property type="evidence" value="ECO:0007669"/>
    <property type="project" value="InterPro"/>
</dbReference>
<evidence type="ECO:0000313" key="1">
    <source>
        <dbReference type="EMBL" id="CAB5002717.1"/>
    </source>
</evidence>
<dbReference type="InterPro" id="IPR007263">
    <property type="entry name" value="DCC1-like"/>
</dbReference>
<organism evidence="1">
    <name type="scientific">freshwater metagenome</name>
    <dbReference type="NCBI Taxonomy" id="449393"/>
    <lineage>
        <taxon>unclassified sequences</taxon>
        <taxon>metagenomes</taxon>
        <taxon>ecological metagenomes</taxon>
    </lineage>
</organism>
<dbReference type="Pfam" id="PF04134">
    <property type="entry name" value="DCC1-like"/>
    <property type="match status" value="1"/>
</dbReference>
<gene>
    <name evidence="1" type="ORF">UFOPK4057_00401</name>
</gene>
<proteinExistence type="predicted"/>
<name>A0A6J7PBH0_9ZZZZ</name>